<comment type="caution">
    <text evidence="1">The sequence shown here is derived from an EMBL/GenBank/DDBJ whole genome shotgun (WGS) entry which is preliminary data.</text>
</comment>
<accession>A0ABR0PZI6</accession>
<name>A0ABR0PZI6_GOSAR</name>
<protein>
    <submittedName>
        <fullName evidence="1">Uncharacterized protein</fullName>
    </submittedName>
</protein>
<organism evidence="1 2">
    <name type="scientific">Gossypium arboreum</name>
    <name type="common">Tree cotton</name>
    <name type="synonym">Gossypium nanking</name>
    <dbReference type="NCBI Taxonomy" id="29729"/>
    <lineage>
        <taxon>Eukaryota</taxon>
        <taxon>Viridiplantae</taxon>
        <taxon>Streptophyta</taxon>
        <taxon>Embryophyta</taxon>
        <taxon>Tracheophyta</taxon>
        <taxon>Spermatophyta</taxon>
        <taxon>Magnoliopsida</taxon>
        <taxon>eudicotyledons</taxon>
        <taxon>Gunneridae</taxon>
        <taxon>Pentapetalae</taxon>
        <taxon>rosids</taxon>
        <taxon>malvids</taxon>
        <taxon>Malvales</taxon>
        <taxon>Malvaceae</taxon>
        <taxon>Malvoideae</taxon>
        <taxon>Gossypium</taxon>
    </lineage>
</organism>
<dbReference type="EMBL" id="JARKNE010000005">
    <property type="protein sequence ID" value="KAK5832207.1"/>
    <property type="molecule type" value="Genomic_DNA"/>
</dbReference>
<keyword evidence="2" id="KW-1185">Reference proteome</keyword>
<reference evidence="1 2" key="1">
    <citation type="submission" date="2023-03" db="EMBL/GenBank/DDBJ databases">
        <title>WGS of Gossypium arboreum.</title>
        <authorList>
            <person name="Yu D."/>
        </authorList>
    </citation>
    <scope>NUCLEOTIDE SEQUENCE [LARGE SCALE GENOMIC DNA]</scope>
    <source>
        <tissue evidence="1">Leaf</tissue>
    </source>
</reference>
<evidence type="ECO:0000313" key="2">
    <source>
        <dbReference type="Proteomes" id="UP001358586"/>
    </source>
</evidence>
<gene>
    <name evidence="1" type="ORF">PVK06_016007</name>
</gene>
<evidence type="ECO:0000313" key="1">
    <source>
        <dbReference type="EMBL" id="KAK5832207.1"/>
    </source>
</evidence>
<sequence length="107" mass="11930">MSLAVRTRRGDEQATITNSISKLLKEYVGSSLILHVSIYKCFDWDWAASRVAYQRVLPRGGRQPAAGAGTWVRPPLGDLKCNVDATCHEVDQRIGFGAVARDERERL</sequence>
<dbReference type="Proteomes" id="UP001358586">
    <property type="component" value="Chromosome 5"/>
</dbReference>
<proteinExistence type="predicted"/>